<evidence type="ECO:0000313" key="2">
    <source>
        <dbReference type="EMBL" id="OAJ69025.1"/>
    </source>
</evidence>
<proteinExistence type="predicted"/>
<reference evidence="2 3" key="1">
    <citation type="submission" date="2016-03" db="EMBL/GenBank/DDBJ databases">
        <title>Draft genome sequence of Gluconobacter cerinus strain CECT 9110.</title>
        <authorList>
            <person name="Sainz F."/>
            <person name="Mas A."/>
            <person name="Torija M.J."/>
        </authorList>
    </citation>
    <scope>NUCLEOTIDE SEQUENCE [LARGE SCALE GENOMIC DNA]</scope>
    <source>
        <strain evidence="2 3">CECT 9110</strain>
    </source>
</reference>
<name>A0A1B6VP89_9PROT</name>
<feature type="coiled-coil region" evidence="1">
    <location>
        <begin position="78"/>
        <end position="105"/>
    </location>
</feature>
<protein>
    <submittedName>
        <fullName evidence="2">Uncharacterized protein</fullName>
    </submittedName>
</protein>
<dbReference type="EMBL" id="LUTU01000004">
    <property type="protein sequence ID" value="OAJ69025.1"/>
    <property type="molecule type" value="Genomic_DNA"/>
</dbReference>
<keyword evidence="1" id="KW-0175">Coiled coil</keyword>
<dbReference type="PATRIC" id="fig|38307.3.peg.611"/>
<dbReference type="RefSeq" id="WP_064273342.1">
    <property type="nucleotide sequence ID" value="NZ_CP183030.1"/>
</dbReference>
<sequence>MPWSILSKGAGMTAAVVEEFADLVSQTVESRRKAGLKSAIYEAARLLGLTERRVRACLYREIRNVTAAEWLDVRARFASHLEAEARRHAAEADLLRARIEALRNEAA</sequence>
<evidence type="ECO:0000256" key="1">
    <source>
        <dbReference type="SAM" id="Coils"/>
    </source>
</evidence>
<evidence type="ECO:0000313" key="3">
    <source>
        <dbReference type="Proteomes" id="UP000077786"/>
    </source>
</evidence>
<dbReference type="AlphaFoldDB" id="A0A1B6VP89"/>
<gene>
    <name evidence="2" type="ORF">A0123_00595</name>
</gene>
<dbReference type="OrthoDB" id="7270145at2"/>
<dbReference type="Proteomes" id="UP000077786">
    <property type="component" value="Unassembled WGS sequence"/>
</dbReference>
<accession>A0A1B6VP89</accession>
<comment type="caution">
    <text evidence="2">The sequence shown here is derived from an EMBL/GenBank/DDBJ whole genome shotgun (WGS) entry which is preliminary data.</text>
</comment>
<organism evidence="2 3">
    <name type="scientific">Gluconobacter cerinus</name>
    <dbReference type="NCBI Taxonomy" id="38307"/>
    <lineage>
        <taxon>Bacteria</taxon>
        <taxon>Pseudomonadati</taxon>
        <taxon>Pseudomonadota</taxon>
        <taxon>Alphaproteobacteria</taxon>
        <taxon>Acetobacterales</taxon>
        <taxon>Acetobacteraceae</taxon>
        <taxon>Gluconobacter</taxon>
    </lineage>
</organism>